<sequence length="101" mass="10945">VSSFTASPPIIPAPHLRLPSRSWLAISGTIVSVADSLWPAIATIFQLRPHLRFHVTTAVSGHYESRPEISVTALTIIISSAENRNPLVEPSSSRVSYTGRV</sequence>
<dbReference type="AlphaFoldDB" id="A0AAQ3P7Y3"/>
<evidence type="ECO:0000313" key="1">
    <source>
        <dbReference type="EMBL" id="WVZ23173.1"/>
    </source>
</evidence>
<proteinExistence type="predicted"/>
<protein>
    <submittedName>
        <fullName evidence="1">Uncharacterized protein</fullName>
    </submittedName>
</protein>
<feature type="non-terminal residue" evidence="1">
    <location>
        <position position="1"/>
    </location>
</feature>
<keyword evidence="2" id="KW-1185">Reference proteome</keyword>
<organism evidence="1 2">
    <name type="scientific">Vigna mungo</name>
    <name type="common">Black gram</name>
    <name type="synonym">Phaseolus mungo</name>
    <dbReference type="NCBI Taxonomy" id="3915"/>
    <lineage>
        <taxon>Eukaryota</taxon>
        <taxon>Viridiplantae</taxon>
        <taxon>Streptophyta</taxon>
        <taxon>Embryophyta</taxon>
        <taxon>Tracheophyta</taxon>
        <taxon>Spermatophyta</taxon>
        <taxon>Magnoliopsida</taxon>
        <taxon>eudicotyledons</taxon>
        <taxon>Gunneridae</taxon>
        <taxon>Pentapetalae</taxon>
        <taxon>rosids</taxon>
        <taxon>fabids</taxon>
        <taxon>Fabales</taxon>
        <taxon>Fabaceae</taxon>
        <taxon>Papilionoideae</taxon>
        <taxon>50 kb inversion clade</taxon>
        <taxon>NPAAA clade</taxon>
        <taxon>indigoferoid/millettioid clade</taxon>
        <taxon>Phaseoleae</taxon>
        <taxon>Vigna</taxon>
    </lineage>
</organism>
<gene>
    <name evidence="1" type="ORF">V8G54_001717</name>
</gene>
<dbReference type="Proteomes" id="UP001374535">
    <property type="component" value="Chromosome 1"/>
</dbReference>
<dbReference type="EMBL" id="CP144700">
    <property type="protein sequence ID" value="WVZ23173.1"/>
    <property type="molecule type" value="Genomic_DNA"/>
</dbReference>
<name>A0AAQ3P7Y3_VIGMU</name>
<evidence type="ECO:0000313" key="2">
    <source>
        <dbReference type="Proteomes" id="UP001374535"/>
    </source>
</evidence>
<accession>A0AAQ3P7Y3</accession>
<reference evidence="1 2" key="1">
    <citation type="journal article" date="2023" name="Life. Sci Alliance">
        <title>Evolutionary insights into 3D genome organization and epigenetic landscape of Vigna mungo.</title>
        <authorList>
            <person name="Junaid A."/>
            <person name="Singh B."/>
            <person name="Bhatia S."/>
        </authorList>
    </citation>
    <scope>NUCLEOTIDE SEQUENCE [LARGE SCALE GENOMIC DNA]</scope>
    <source>
        <strain evidence="1">Urdbean</strain>
    </source>
</reference>